<dbReference type="STRING" id="418985.A0A1V9WZT0"/>
<dbReference type="Gene3D" id="2.60.40.10">
    <property type="entry name" value="Immunoglobulins"/>
    <property type="match status" value="1"/>
</dbReference>
<keyword evidence="1" id="KW-0732">Signal</keyword>
<dbReference type="SUPFAM" id="SSF48726">
    <property type="entry name" value="Immunoglobulin"/>
    <property type="match status" value="1"/>
</dbReference>
<feature type="non-terminal residue" evidence="2">
    <location>
        <position position="1"/>
    </location>
</feature>
<dbReference type="Proteomes" id="UP000192247">
    <property type="component" value="Unassembled WGS sequence"/>
</dbReference>
<gene>
    <name evidence="2" type="ORF">BIW11_13978</name>
</gene>
<dbReference type="EMBL" id="MNPL01031378">
    <property type="protein sequence ID" value="OQR66701.1"/>
    <property type="molecule type" value="Genomic_DNA"/>
</dbReference>
<protein>
    <recommendedName>
        <fullName evidence="4">Ig-like domain-containing protein</fullName>
    </recommendedName>
</protein>
<dbReference type="OrthoDB" id="6538025at2759"/>
<evidence type="ECO:0000313" key="3">
    <source>
        <dbReference type="Proteomes" id="UP000192247"/>
    </source>
</evidence>
<keyword evidence="3" id="KW-1185">Reference proteome</keyword>
<accession>A0A1V9WZT0</accession>
<evidence type="ECO:0000313" key="2">
    <source>
        <dbReference type="EMBL" id="OQR66701.1"/>
    </source>
</evidence>
<dbReference type="InParanoid" id="A0A1V9WZT0"/>
<reference evidence="2 3" key="1">
    <citation type="journal article" date="2017" name="Gigascience">
        <title>Draft genome of the honey bee ectoparasitic mite, Tropilaelaps mercedesae, is shaped by the parasitic life history.</title>
        <authorList>
            <person name="Dong X."/>
            <person name="Armstrong S.D."/>
            <person name="Xia D."/>
            <person name="Makepeace B.L."/>
            <person name="Darby A.C."/>
            <person name="Kadowaki T."/>
        </authorList>
    </citation>
    <scope>NUCLEOTIDE SEQUENCE [LARGE SCALE GENOMIC DNA]</scope>
    <source>
        <strain evidence="2">Wuxi-XJTLU</strain>
    </source>
</reference>
<feature type="non-terminal residue" evidence="2">
    <location>
        <position position="126"/>
    </location>
</feature>
<dbReference type="InterPro" id="IPR036179">
    <property type="entry name" value="Ig-like_dom_sf"/>
</dbReference>
<organism evidence="2 3">
    <name type="scientific">Tropilaelaps mercedesae</name>
    <dbReference type="NCBI Taxonomy" id="418985"/>
    <lineage>
        <taxon>Eukaryota</taxon>
        <taxon>Metazoa</taxon>
        <taxon>Ecdysozoa</taxon>
        <taxon>Arthropoda</taxon>
        <taxon>Chelicerata</taxon>
        <taxon>Arachnida</taxon>
        <taxon>Acari</taxon>
        <taxon>Parasitiformes</taxon>
        <taxon>Mesostigmata</taxon>
        <taxon>Gamasina</taxon>
        <taxon>Dermanyssoidea</taxon>
        <taxon>Laelapidae</taxon>
        <taxon>Tropilaelaps</taxon>
    </lineage>
</organism>
<dbReference type="InterPro" id="IPR013783">
    <property type="entry name" value="Ig-like_fold"/>
</dbReference>
<feature type="chain" id="PRO_5013094004" description="Ig-like domain-containing protein" evidence="1">
    <location>
        <begin position="21"/>
        <end position="126"/>
    </location>
</feature>
<sequence length="126" mass="13688">AGLFVCCVCVCVFAVFSVLKMPVEVSVTDSIANLGGTAVLRCLVHPPAMRQMVNITGWSTDDDMTIVPSNAKSFSTPRYQAFLNGLLLISGVTRADERRRFRCVVENSITGEKMESQAWGKVIVTG</sequence>
<evidence type="ECO:0000256" key="1">
    <source>
        <dbReference type="SAM" id="SignalP"/>
    </source>
</evidence>
<comment type="caution">
    <text evidence="2">The sequence shown here is derived from an EMBL/GenBank/DDBJ whole genome shotgun (WGS) entry which is preliminary data.</text>
</comment>
<name>A0A1V9WZT0_9ACAR</name>
<evidence type="ECO:0008006" key="4">
    <source>
        <dbReference type="Google" id="ProtNLM"/>
    </source>
</evidence>
<dbReference type="AlphaFoldDB" id="A0A1V9WZT0"/>
<feature type="signal peptide" evidence="1">
    <location>
        <begin position="1"/>
        <end position="20"/>
    </location>
</feature>
<proteinExistence type="predicted"/>